<evidence type="ECO:0000256" key="9">
    <source>
        <dbReference type="ARBA" id="ARBA00023288"/>
    </source>
</evidence>
<evidence type="ECO:0000313" key="17">
    <source>
        <dbReference type="EMBL" id="KDQ13498.1"/>
    </source>
</evidence>
<dbReference type="GO" id="GO:0004099">
    <property type="term" value="F:chitin deacetylase activity"/>
    <property type="evidence" value="ECO:0007669"/>
    <property type="project" value="UniProtKB-EC"/>
</dbReference>
<keyword evidence="9" id="KW-0449">Lipoprotein</keyword>
<dbReference type="Pfam" id="PF01522">
    <property type="entry name" value="Polysacc_deac_1"/>
    <property type="match status" value="1"/>
</dbReference>
<dbReference type="GO" id="GO:0000272">
    <property type="term" value="P:polysaccharide catabolic process"/>
    <property type="evidence" value="ECO:0007669"/>
    <property type="project" value="UniProtKB-KW"/>
</dbReference>
<evidence type="ECO:0000256" key="8">
    <source>
        <dbReference type="ARBA" id="ARBA00023285"/>
    </source>
</evidence>
<feature type="region of interest" description="Disordered" evidence="14">
    <location>
        <begin position="360"/>
        <end position="395"/>
    </location>
</feature>
<evidence type="ECO:0000259" key="16">
    <source>
        <dbReference type="PROSITE" id="PS51677"/>
    </source>
</evidence>
<evidence type="ECO:0000256" key="13">
    <source>
        <dbReference type="ARBA" id="ARBA00048494"/>
    </source>
</evidence>
<evidence type="ECO:0000256" key="14">
    <source>
        <dbReference type="SAM" id="MobiDB-lite"/>
    </source>
</evidence>
<organism evidence="17 18">
    <name type="scientific">Botryobasidium botryosum (strain FD-172 SS1)</name>
    <dbReference type="NCBI Taxonomy" id="930990"/>
    <lineage>
        <taxon>Eukaryota</taxon>
        <taxon>Fungi</taxon>
        <taxon>Dikarya</taxon>
        <taxon>Basidiomycota</taxon>
        <taxon>Agaricomycotina</taxon>
        <taxon>Agaricomycetes</taxon>
        <taxon>Cantharellales</taxon>
        <taxon>Botryobasidiaceae</taxon>
        <taxon>Botryobasidium</taxon>
    </lineage>
</organism>
<dbReference type="InterPro" id="IPR002509">
    <property type="entry name" value="NODB_dom"/>
</dbReference>
<keyword evidence="4" id="KW-0336">GPI-anchor</keyword>
<dbReference type="GO" id="GO:0098552">
    <property type="term" value="C:side of membrane"/>
    <property type="evidence" value="ECO:0007669"/>
    <property type="project" value="UniProtKB-KW"/>
</dbReference>
<evidence type="ECO:0000256" key="2">
    <source>
        <dbReference type="ARBA" id="ARBA00004609"/>
    </source>
</evidence>
<evidence type="ECO:0000256" key="5">
    <source>
        <dbReference type="ARBA" id="ARBA00023024"/>
    </source>
</evidence>
<keyword evidence="15" id="KW-0732">Signal</keyword>
<dbReference type="SUPFAM" id="SSF88713">
    <property type="entry name" value="Glycoside hydrolase/deacetylase"/>
    <property type="match status" value="1"/>
</dbReference>
<dbReference type="Proteomes" id="UP000027195">
    <property type="component" value="Unassembled WGS sequence"/>
</dbReference>
<feature type="compositionally biased region" description="Low complexity" evidence="14">
    <location>
        <begin position="368"/>
        <end position="387"/>
    </location>
</feature>
<feature type="domain" description="NodB homology" evidence="16">
    <location>
        <begin position="133"/>
        <end position="326"/>
    </location>
</feature>
<gene>
    <name evidence="17" type="ORF">BOTBODRAFT_33511</name>
</gene>
<sequence>MARAGSVLFLLASSLAVSAGSWYQPRDHPVHDLFKRQNISVSLSGAAAIGTAPWIAQYPADLTKATVPAAWKAAYDSAVSKGLIPNIPPATLGTDGVAKYATGFDPLSAAVCDSSQDCRINGTIPQVWDALPGHAGISFDDGPLELATASPLYTFLKQNNQGSTHFMIGSNMIANSDSLKMLVQDEKQELACHTWTHPVMTTQTDTQILLELGWTLQLIHDITNGRIPKIWRPPTGASDMRVCAIAYYVFGLTTVIWNYDSNDWQIGATDATAVYTDESVTASLTGWLNGPKTPGLLMLEHELNNHTVGCFINTYPLHKSNGWISTTVSDAIAAPSWYQNSLNNTAPLVALDVAAPAPSAVPSPPAPVATTSTTPPASAASASASATKGSSKNASNGVSDVGPLAMISSTALLGALLCSVAFW</sequence>
<evidence type="ECO:0000256" key="3">
    <source>
        <dbReference type="ARBA" id="ARBA00022475"/>
    </source>
</evidence>
<evidence type="ECO:0000256" key="1">
    <source>
        <dbReference type="ARBA" id="ARBA00001941"/>
    </source>
</evidence>
<dbReference type="GO" id="GO:0006032">
    <property type="term" value="P:chitin catabolic process"/>
    <property type="evidence" value="ECO:0007669"/>
    <property type="project" value="UniProtKB-KW"/>
</dbReference>
<keyword evidence="11" id="KW-0624">Polysaccharide degradation</keyword>
<dbReference type="OrthoDB" id="407355at2759"/>
<dbReference type="InterPro" id="IPR011330">
    <property type="entry name" value="Glyco_hydro/deAcase_b/a-brl"/>
</dbReference>
<protein>
    <recommendedName>
        <fullName evidence="12">chitin deacetylase</fullName>
        <ecNumber evidence="12">3.5.1.41</ecNumber>
    </recommendedName>
</protein>
<dbReference type="EC" id="3.5.1.41" evidence="12"/>
<evidence type="ECO:0000256" key="7">
    <source>
        <dbReference type="ARBA" id="ARBA00023277"/>
    </source>
</evidence>
<evidence type="ECO:0000256" key="10">
    <source>
        <dbReference type="ARBA" id="ARBA00023316"/>
    </source>
</evidence>
<name>A0A067MCL1_BOTB1</name>
<evidence type="ECO:0000313" key="18">
    <source>
        <dbReference type="Proteomes" id="UP000027195"/>
    </source>
</evidence>
<dbReference type="InParanoid" id="A0A067MCL1"/>
<reference evidence="18" key="1">
    <citation type="journal article" date="2014" name="Proc. Natl. Acad. Sci. U.S.A.">
        <title>Extensive sampling of basidiomycete genomes demonstrates inadequacy of the white-rot/brown-rot paradigm for wood decay fungi.</title>
        <authorList>
            <person name="Riley R."/>
            <person name="Salamov A.A."/>
            <person name="Brown D.W."/>
            <person name="Nagy L.G."/>
            <person name="Floudas D."/>
            <person name="Held B.W."/>
            <person name="Levasseur A."/>
            <person name="Lombard V."/>
            <person name="Morin E."/>
            <person name="Otillar R."/>
            <person name="Lindquist E.A."/>
            <person name="Sun H."/>
            <person name="LaButti K.M."/>
            <person name="Schmutz J."/>
            <person name="Jabbour D."/>
            <person name="Luo H."/>
            <person name="Baker S.E."/>
            <person name="Pisabarro A.G."/>
            <person name="Walton J.D."/>
            <person name="Blanchette R.A."/>
            <person name="Henrissat B."/>
            <person name="Martin F."/>
            <person name="Cullen D."/>
            <person name="Hibbett D.S."/>
            <person name="Grigoriev I.V."/>
        </authorList>
    </citation>
    <scope>NUCLEOTIDE SEQUENCE [LARGE SCALE GENOMIC DNA]</scope>
    <source>
        <strain evidence="18">FD-172 SS1</strain>
    </source>
</reference>
<keyword evidence="6" id="KW-0472">Membrane</keyword>
<dbReference type="EMBL" id="KL198043">
    <property type="protein sequence ID" value="KDQ13498.1"/>
    <property type="molecule type" value="Genomic_DNA"/>
</dbReference>
<comment type="cofactor">
    <cofactor evidence="1">
        <name>Co(2+)</name>
        <dbReference type="ChEBI" id="CHEBI:48828"/>
    </cofactor>
</comment>
<keyword evidence="3" id="KW-1003">Cell membrane</keyword>
<evidence type="ECO:0000256" key="12">
    <source>
        <dbReference type="ARBA" id="ARBA00024056"/>
    </source>
</evidence>
<feature type="signal peptide" evidence="15">
    <location>
        <begin position="1"/>
        <end position="19"/>
    </location>
</feature>
<evidence type="ECO:0000256" key="11">
    <source>
        <dbReference type="ARBA" id="ARBA00023326"/>
    </source>
</evidence>
<comment type="subcellular location">
    <subcellularLocation>
        <location evidence="2">Cell membrane</location>
        <topology evidence="2">Lipid-anchor</topology>
        <topology evidence="2">GPI-anchor</topology>
    </subcellularLocation>
</comment>
<dbReference type="PANTHER" id="PTHR10587">
    <property type="entry name" value="GLYCOSYL TRANSFERASE-RELATED"/>
    <property type="match status" value="1"/>
</dbReference>
<dbReference type="GO" id="GO:0071555">
    <property type="term" value="P:cell wall organization"/>
    <property type="evidence" value="ECO:0007669"/>
    <property type="project" value="UniProtKB-KW"/>
</dbReference>
<keyword evidence="7" id="KW-0119">Carbohydrate metabolism</keyword>
<accession>A0A067MCL1</accession>
<dbReference type="PANTHER" id="PTHR10587:SF135">
    <property type="entry name" value="CHITIN DEACETYLASE 3"/>
    <property type="match status" value="1"/>
</dbReference>
<keyword evidence="8" id="KW-0170">Cobalt</keyword>
<proteinExistence type="predicted"/>
<dbReference type="GO" id="GO:0009272">
    <property type="term" value="P:fungal-type cell wall biogenesis"/>
    <property type="evidence" value="ECO:0007669"/>
    <property type="project" value="UniProtKB-ARBA"/>
</dbReference>
<dbReference type="PROSITE" id="PS51677">
    <property type="entry name" value="NODB"/>
    <property type="match status" value="1"/>
</dbReference>
<dbReference type="HOGENOM" id="CLU_042090_2_0_1"/>
<evidence type="ECO:0000256" key="15">
    <source>
        <dbReference type="SAM" id="SignalP"/>
    </source>
</evidence>
<evidence type="ECO:0000256" key="6">
    <source>
        <dbReference type="ARBA" id="ARBA00023136"/>
    </source>
</evidence>
<dbReference type="STRING" id="930990.A0A067MCL1"/>
<dbReference type="InterPro" id="IPR050248">
    <property type="entry name" value="Polysacc_deacetylase_ArnD"/>
</dbReference>
<dbReference type="GO" id="GO:0005886">
    <property type="term" value="C:plasma membrane"/>
    <property type="evidence" value="ECO:0007669"/>
    <property type="project" value="UniProtKB-SubCell"/>
</dbReference>
<dbReference type="AlphaFoldDB" id="A0A067MCL1"/>
<keyword evidence="4" id="KW-0325">Glycoprotein</keyword>
<feature type="chain" id="PRO_5001641184" description="chitin deacetylase" evidence="15">
    <location>
        <begin position="20"/>
        <end position="423"/>
    </location>
</feature>
<evidence type="ECO:0000256" key="4">
    <source>
        <dbReference type="ARBA" id="ARBA00022622"/>
    </source>
</evidence>
<keyword evidence="10" id="KW-0961">Cell wall biogenesis/degradation</keyword>
<dbReference type="Gene3D" id="3.20.20.370">
    <property type="entry name" value="Glycoside hydrolase/deacetylase"/>
    <property type="match status" value="1"/>
</dbReference>
<keyword evidence="18" id="KW-1185">Reference proteome</keyword>
<keyword evidence="5" id="KW-0146">Chitin degradation</keyword>
<comment type="catalytic activity">
    <reaction evidence="13">
        <text>[(1-&gt;4)-N-acetyl-beta-D-glucosaminyl](n) + n H2O = chitosan + n acetate</text>
        <dbReference type="Rhea" id="RHEA:10464"/>
        <dbReference type="Rhea" id="RHEA-COMP:9593"/>
        <dbReference type="Rhea" id="RHEA-COMP:9597"/>
        <dbReference type="ChEBI" id="CHEBI:15377"/>
        <dbReference type="ChEBI" id="CHEBI:17029"/>
        <dbReference type="ChEBI" id="CHEBI:30089"/>
        <dbReference type="ChEBI" id="CHEBI:57704"/>
        <dbReference type="EC" id="3.5.1.41"/>
    </reaction>
    <physiologicalReaction direction="left-to-right" evidence="13">
        <dbReference type="Rhea" id="RHEA:10465"/>
    </physiologicalReaction>
</comment>